<evidence type="ECO:0000313" key="2">
    <source>
        <dbReference type="Proteomes" id="UP001189429"/>
    </source>
</evidence>
<name>A0ABN9VM43_9DINO</name>
<dbReference type="EMBL" id="CAUYUJ010017283">
    <property type="protein sequence ID" value="CAK0873463.1"/>
    <property type="molecule type" value="Genomic_DNA"/>
</dbReference>
<proteinExistence type="predicted"/>
<keyword evidence="2" id="KW-1185">Reference proteome</keyword>
<organism evidence="1 2">
    <name type="scientific">Prorocentrum cordatum</name>
    <dbReference type="NCBI Taxonomy" id="2364126"/>
    <lineage>
        <taxon>Eukaryota</taxon>
        <taxon>Sar</taxon>
        <taxon>Alveolata</taxon>
        <taxon>Dinophyceae</taxon>
        <taxon>Prorocentrales</taxon>
        <taxon>Prorocentraceae</taxon>
        <taxon>Prorocentrum</taxon>
    </lineage>
</organism>
<reference evidence="1" key="1">
    <citation type="submission" date="2023-10" db="EMBL/GenBank/DDBJ databases">
        <authorList>
            <person name="Chen Y."/>
            <person name="Shah S."/>
            <person name="Dougan E. K."/>
            <person name="Thang M."/>
            <person name="Chan C."/>
        </authorList>
    </citation>
    <scope>NUCLEOTIDE SEQUENCE [LARGE SCALE GENOMIC DNA]</scope>
</reference>
<accession>A0ABN9VM43</accession>
<comment type="caution">
    <text evidence="1">The sequence shown here is derived from an EMBL/GenBank/DDBJ whole genome shotgun (WGS) entry which is preliminary data.</text>
</comment>
<sequence>MEGGPLLSPWRRRHWSPPLRGTFVCPPSGPKATFLISYYAFISILRSPALPDKKQVALRTNFTAVARQIGKERVPEQVWKEALKIVPQIGNEPAAGALKEV</sequence>
<evidence type="ECO:0000313" key="1">
    <source>
        <dbReference type="EMBL" id="CAK0873463.1"/>
    </source>
</evidence>
<gene>
    <name evidence="1" type="ORF">PCOR1329_LOCUS58671</name>
</gene>
<protein>
    <submittedName>
        <fullName evidence="1">Uncharacterized protein</fullName>
    </submittedName>
</protein>
<dbReference type="Proteomes" id="UP001189429">
    <property type="component" value="Unassembled WGS sequence"/>
</dbReference>